<dbReference type="Pfam" id="PF00378">
    <property type="entry name" value="ECH_1"/>
    <property type="match status" value="1"/>
</dbReference>
<comment type="function">
    <text evidence="6">May play a role in fatty acid biosynthesis and insulin sensitivity.</text>
</comment>
<dbReference type="STRING" id="7070.D6WVS2"/>
<keyword evidence="9" id="KW-1185">Reference proteome</keyword>
<keyword evidence="5" id="KW-0496">Mitochondrion</keyword>
<dbReference type="HOGENOM" id="CLU_009834_7_3_1"/>
<dbReference type="PANTHER" id="PTHR43602">
    <property type="match status" value="1"/>
</dbReference>
<dbReference type="InterPro" id="IPR029045">
    <property type="entry name" value="ClpP/crotonase-like_dom_sf"/>
</dbReference>
<evidence type="ECO:0000256" key="5">
    <source>
        <dbReference type="ARBA" id="ARBA00023128"/>
    </source>
</evidence>
<dbReference type="GO" id="GO:0006631">
    <property type="term" value="P:fatty acid metabolic process"/>
    <property type="evidence" value="ECO:0007669"/>
    <property type="project" value="UniProtKB-KW"/>
</dbReference>
<dbReference type="AlphaFoldDB" id="D6WVS2"/>
<dbReference type="FunCoup" id="D6WVS2">
    <property type="interactions" value="585"/>
</dbReference>
<keyword evidence="4" id="KW-0443">Lipid metabolism</keyword>
<dbReference type="GO" id="GO:0016836">
    <property type="term" value="F:hydro-lyase activity"/>
    <property type="evidence" value="ECO:0000318"/>
    <property type="project" value="GO_Central"/>
</dbReference>
<evidence type="ECO:0000256" key="3">
    <source>
        <dbReference type="ARBA" id="ARBA00022946"/>
    </source>
</evidence>
<dbReference type="GO" id="GO:0005739">
    <property type="term" value="C:mitochondrion"/>
    <property type="evidence" value="ECO:0000318"/>
    <property type="project" value="GO_Central"/>
</dbReference>
<dbReference type="OMA" id="SCDMVVC"/>
<evidence type="ECO:0000256" key="6">
    <source>
        <dbReference type="ARBA" id="ARBA00037410"/>
    </source>
</evidence>
<dbReference type="Gene3D" id="1.10.12.10">
    <property type="entry name" value="Lyase 2-enoyl-coa Hydratase, Chain A, domain 2"/>
    <property type="match status" value="1"/>
</dbReference>
<dbReference type="OrthoDB" id="2139957at2759"/>
<organism evidence="8 9">
    <name type="scientific">Tribolium castaneum</name>
    <name type="common">Red flour beetle</name>
    <dbReference type="NCBI Taxonomy" id="7070"/>
    <lineage>
        <taxon>Eukaryota</taxon>
        <taxon>Metazoa</taxon>
        <taxon>Ecdysozoa</taxon>
        <taxon>Arthropoda</taxon>
        <taxon>Hexapoda</taxon>
        <taxon>Insecta</taxon>
        <taxon>Pterygota</taxon>
        <taxon>Neoptera</taxon>
        <taxon>Endopterygota</taxon>
        <taxon>Coleoptera</taxon>
        <taxon>Polyphaga</taxon>
        <taxon>Cucujiformia</taxon>
        <taxon>Tenebrionidae</taxon>
        <taxon>Tenebrionidae incertae sedis</taxon>
        <taxon>Tribolium</taxon>
    </lineage>
</organism>
<evidence type="ECO:0000256" key="7">
    <source>
        <dbReference type="ARBA" id="ARBA00040545"/>
    </source>
</evidence>
<dbReference type="Gene3D" id="3.90.226.10">
    <property type="entry name" value="2-enoyl-CoA Hydratase, Chain A, domain 1"/>
    <property type="match status" value="1"/>
</dbReference>
<evidence type="ECO:0000256" key="2">
    <source>
        <dbReference type="ARBA" id="ARBA00022832"/>
    </source>
</evidence>
<dbReference type="eggNOG" id="KOG1682">
    <property type="taxonomic scope" value="Eukaryota"/>
</dbReference>
<dbReference type="Proteomes" id="UP000007266">
    <property type="component" value="Linkage group 8"/>
</dbReference>
<proteinExistence type="predicted"/>
<keyword evidence="2" id="KW-0276">Fatty acid metabolism</keyword>
<reference evidence="8 9" key="1">
    <citation type="journal article" date="2008" name="Nature">
        <title>The genome of the model beetle and pest Tribolium castaneum.</title>
        <authorList>
            <consortium name="Tribolium Genome Sequencing Consortium"/>
            <person name="Richards S."/>
            <person name="Gibbs R.A."/>
            <person name="Weinstock G.M."/>
            <person name="Brown S.J."/>
            <person name="Denell R."/>
            <person name="Beeman R.W."/>
            <person name="Gibbs R."/>
            <person name="Beeman R.W."/>
            <person name="Brown S.J."/>
            <person name="Bucher G."/>
            <person name="Friedrich M."/>
            <person name="Grimmelikhuijzen C.J."/>
            <person name="Klingler M."/>
            <person name="Lorenzen M."/>
            <person name="Richards S."/>
            <person name="Roth S."/>
            <person name="Schroder R."/>
            <person name="Tautz D."/>
            <person name="Zdobnov E.M."/>
            <person name="Muzny D."/>
            <person name="Gibbs R.A."/>
            <person name="Weinstock G.M."/>
            <person name="Attaway T."/>
            <person name="Bell S."/>
            <person name="Buhay C.J."/>
            <person name="Chandrabose M.N."/>
            <person name="Chavez D."/>
            <person name="Clerk-Blankenburg K.P."/>
            <person name="Cree A."/>
            <person name="Dao M."/>
            <person name="Davis C."/>
            <person name="Chacko J."/>
            <person name="Dinh H."/>
            <person name="Dugan-Rocha S."/>
            <person name="Fowler G."/>
            <person name="Garner T.T."/>
            <person name="Garnes J."/>
            <person name="Gnirke A."/>
            <person name="Hawes A."/>
            <person name="Hernandez J."/>
            <person name="Hines S."/>
            <person name="Holder M."/>
            <person name="Hume J."/>
            <person name="Jhangiani S.N."/>
            <person name="Joshi V."/>
            <person name="Khan Z.M."/>
            <person name="Jackson L."/>
            <person name="Kovar C."/>
            <person name="Kowis A."/>
            <person name="Lee S."/>
            <person name="Lewis L.R."/>
            <person name="Margolis J."/>
            <person name="Morgan M."/>
            <person name="Nazareth L.V."/>
            <person name="Nguyen N."/>
            <person name="Okwuonu G."/>
            <person name="Parker D."/>
            <person name="Richards S."/>
            <person name="Ruiz S.J."/>
            <person name="Santibanez J."/>
            <person name="Savard J."/>
            <person name="Scherer S.E."/>
            <person name="Schneider B."/>
            <person name="Sodergren E."/>
            <person name="Tautz D."/>
            <person name="Vattahil S."/>
            <person name="Villasana D."/>
            <person name="White C.S."/>
            <person name="Wright R."/>
            <person name="Park Y."/>
            <person name="Beeman R.W."/>
            <person name="Lord J."/>
            <person name="Oppert B."/>
            <person name="Lorenzen M."/>
            <person name="Brown S."/>
            <person name="Wang L."/>
            <person name="Savard J."/>
            <person name="Tautz D."/>
            <person name="Richards S."/>
            <person name="Weinstock G."/>
            <person name="Gibbs R.A."/>
            <person name="Liu Y."/>
            <person name="Worley K."/>
            <person name="Weinstock G."/>
            <person name="Elsik C.G."/>
            <person name="Reese J.T."/>
            <person name="Elhaik E."/>
            <person name="Landan G."/>
            <person name="Graur D."/>
            <person name="Arensburger P."/>
            <person name="Atkinson P."/>
            <person name="Beeman R.W."/>
            <person name="Beidler J."/>
            <person name="Brown S.J."/>
            <person name="Demuth J.P."/>
            <person name="Drury D.W."/>
            <person name="Du Y.Z."/>
            <person name="Fujiwara H."/>
            <person name="Lorenzen M."/>
            <person name="Maselli V."/>
            <person name="Osanai M."/>
            <person name="Park Y."/>
            <person name="Robertson H.M."/>
            <person name="Tu Z."/>
            <person name="Wang J.J."/>
            <person name="Wang S."/>
            <person name="Richards S."/>
            <person name="Song H."/>
            <person name="Zhang L."/>
            <person name="Sodergren E."/>
            <person name="Werner D."/>
            <person name="Stanke M."/>
            <person name="Morgenstern B."/>
            <person name="Solovyev V."/>
            <person name="Kosarev P."/>
            <person name="Brown G."/>
            <person name="Chen H.C."/>
            <person name="Ermolaeva O."/>
            <person name="Hlavina W."/>
            <person name="Kapustin Y."/>
            <person name="Kiryutin B."/>
            <person name="Kitts P."/>
            <person name="Maglott D."/>
            <person name="Pruitt K."/>
            <person name="Sapojnikov V."/>
            <person name="Souvorov A."/>
            <person name="Mackey A.J."/>
            <person name="Waterhouse R.M."/>
            <person name="Wyder S."/>
            <person name="Zdobnov E.M."/>
            <person name="Zdobnov E.M."/>
            <person name="Wyder S."/>
            <person name="Kriventseva E.V."/>
            <person name="Kadowaki T."/>
            <person name="Bork P."/>
            <person name="Aranda M."/>
            <person name="Bao R."/>
            <person name="Beermann A."/>
            <person name="Berns N."/>
            <person name="Bolognesi R."/>
            <person name="Bonneton F."/>
            <person name="Bopp D."/>
            <person name="Brown S.J."/>
            <person name="Bucher G."/>
            <person name="Butts T."/>
            <person name="Chaumot A."/>
            <person name="Denell R.E."/>
            <person name="Ferrier D.E."/>
            <person name="Friedrich M."/>
            <person name="Gordon C.M."/>
            <person name="Jindra M."/>
            <person name="Klingler M."/>
            <person name="Lan Q."/>
            <person name="Lattorff H.M."/>
            <person name="Laudet V."/>
            <person name="von Levetsow C."/>
            <person name="Liu Z."/>
            <person name="Lutz R."/>
            <person name="Lynch J.A."/>
            <person name="da Fonseca R.N."/>
            <person name="Posnien N."/>
            <person name="Reuter R."/>
            <person name="Roth S."/>
            <person name="Savard J."/>
            <person name="Schinko J.B."/>
            <person name="Schmitt C."/>
            <person name="Schoppmeier M."/>
            <person name="Schroder R."/>
            <person name="Shippy T.D."/>
            <person name="Simonnet F."/>
            <person name="Marques-Souza H."/>
            <person name="Tautz D."/>
            <person name="Tomoyasu Y."/>
            <person name="Trauner J."/>
            <person name="Van der Zee M."/>
            <person name="Vervoort M."/>
            <person name="Wittkopp N."/>
            <person name="Wimmer E.A."/>
            <person name="Yang X."/>
            <person name="Jones A.K."/>
            <person name="Sattelle D.B."/>
            <person name="Ebert P.R."/>
            <person name="Nelson D."/>
            <person name="Scott J.G."/>
            <person name="Beeman R.W."/>
            <person name="Muthukrishnan S."/>
            <person name="Kramer K.J."/>
            <person name="Arakane Y."/>
            <person name="Beeman R.W."/>
            <person name="Zhu Q."/>
            <person name="Hogenkamp D."/>
            <person name="Dixit R."/>
            <person name="Oppert B."/>
            <person name="Jiang H."/>
            <person name="Zou Z."/>
            <person name="Marshall J."/>
            <person name="Elpidina E."/>
            <person name="Vinokurov K."/>
            <person name="Oppert C."/>
            <person name="Zou Z."/>
            <person name="Evans J."/>
            <person name="Lu Z."/>
            <person name="Zhao P."/>
            <person name="Sumathipala N."/>
            <person name="Altincicek B."/>
            <person name="Vilcinskas A."/>
            <person name="Williams M."/>
            <person name="Hultmark D."/>
            <person name="Hetru C."/>
            <person name="Jiang H."/>
            <person name="Grimmelikhuijzen C.J."/>
            <person name="Hauser F."/>
            <person name="Cazzamali G."/>
            <person name="Williamson M."/>
            <person name="Park Y."/>
            <person name="Li B."/>
            <person name="Tanaka Y."/>
            <person name="Predel R."/>
            <person name="Neupert S."/>
            <person name="Schachtner J."/>
            <person name="Verleyen P."/>
            <person name="Raible F."/>
            <person name="Bork P."/>
            <person name="Friedrich M."/>
            <person name="Walden K.K."/>
            <person name="Robertson H.M."/>
            <person name="Angeli S."/>
            <person name="Foret S."/>
            <person name="Bucher G."/>
            <person name="Schuetz S."/>
            <person name="Maleszka R."/>
            <person name="Wimmer E.A."/>
            <person name="Beeman R.W."/>
            <person name="Lorenzen M."/>
            <person name="Tomoyasu Y."/>
            <person name="Miller S.C."/>
            <person name="Grossmann D."/>
            <person name="Bucher G."/>
        </authorList>
    </citation>
    <scope>NUCLEOTIDE SEQUENCE [LARGE SCALE GENOMIC DNA]</scope>
    <source>
        <strain evidence="8 9">Georgia GA2</strain>
    </source>
</reference>
<dbReference type="InParanoid" id="D6WVS2"/>
<reference evidence="8 9" key="2">
    <citation type="journal article" date="2010" name="Nucleic Acids Res.">
        <title>BeetleBase in 2010: revisions to provide comprehensive genomic information for Tribolium castaneum.</title>
        <authorList>
            <person name="Kim H.S."/>
            <person name="Murphy T."/>
            <person name="Xia J."/>
            <person name="Caragea D."/>
            <person name="Park Y."/>
            <person name="Beeman R.W."/>
            <person name="Lorenzen M.D."/>
            <person name="Butcher S."/>
            <person name="Manak J.R."/>
            <person name="Brown S.J."/>
        </authorList>
    </citation>
    <scope>GENOME REANNOTATION</scope>
    <source>
        <strain evidence="8 9">Georgia GA2</strain>
    </source>
</reference>
<dbReference type="InterPro" id="IPR052377">
    <property type="entry name" value="Mitochondrial_ECH-domain"/>
</dbReference>
<dbReference type="InterPro" id="IPR014748">
    <property type="entry name" value="Enoyl-CoA_hydra_C"/>
</dbReference>
<dbReference type="CDD" id="cd06558">
    <property type="entry name" value="crotonase-like"/>
    <property type="match status" value="1"/>
</dbReference>
<protein>
    <recommendedName>
        <fullName evidence="7">Enoyl-CoA hydratase domain-containing protein 3, mitochondrial</fullName>
    </recommendedName>
</protein>
<dbReference type="InterPro" id="IPR001753">
    <property type="entry name" value="Enoyl-CoA_hydra/iso"/>
</dbReference>
<name>D6WVS2_TRICA</name>
<gene>
    <name evidence="8" type="primary">AUGUSTUS-3.0.2_06270</name>
    <name evidence="8" type="ORF">TcasGA2_TC006270</name>
</gene>
<keyword evidence="3" id="KW-0809">Transit peptide</keyword>
<comment type="subcellular location">
    <subcellularLocation>
        <location evidence="1">Mitochondrion</location>
    </subcellularLocation>
</comment>
<sequence>MLGLRQPKTRLIVQKCFYSSGAPTHMNVQNGIAKIVMCDQKTRNSLSISMMDHLINNISETSADKSTRVIIIGAEGPIFSAGHNLKELSPEHGKAQQNKVFSLAATLMTKIIDCPVPVIARVDGLAAAAGCQLVAQCDLAFCTEKSTFSTPGANFGIFCSTPGIALARTVPKTTALKMLLTGQPISSHEAEMRGLITKVCSDLDGEIAAVCGAIMGKSRSVIELGKRFYYEQVNAEVKKAYEMGGRKMVENLQIEDGQEGIRSFIEKRKPQWTH</sequence>
<evidence type="ECO:0000256" key="4">
    <source>
        <dbReference type="ARBA" id="ARBA00023098"/>
    </source>
</evidence>
<dbReference type="PANTHER" id="PTHR43602:SF1">
    <property type="entry name" value="ENOYL-COA HYDRATASE DOMAIN-CONTAINING PROTEIN 3, MITOCHONDRIAL"/>
    <property type="match status" value="1"/>
</dbReference>
<evidence type="ECO:0000256" key="1">
    <source>
        <dbReference type="ARBA" id="ARBA00004173"/>
    </source>
</evidence>
<dbReference type="SUPFAM" id="SSF52096">
    <property type="entry name" value="ClpP/crotonase"/>
    <property type="match status" value="1"/>
</dbReference>
<accession>D6WVS2</accession>
<evidence type="ECO:0000313" key="8">
    <source>
        <dbReference type="EMBL" id="EFA08608.2"/>
    </source>
</evidence>
<evidence type="ECO:0000313" key="9">
    <source>
        <dbReference type="Proteomes" id="UP000007266"/>
    </source>
</evidence>
<dbReference type="EMBL" id="KQ971358">
    <property type="protein sequence ID" value="EFA08608.2"/>
    <property type="molecule type" value="Genomic_DNA"/>
</dbReference>
<dbReference type="KEGG" id="tca:656958"/>